<proteinExistence type="predicted"/>
<dbReference type="PROSITE" id="PS50234">
    <property type="entry name" value="VWFA"/>
    <property type="match status" value="1"/>
</dbReference>
<dbReference type="Gene3D" id="3.40.50.410">
    <property type="entry name" value="von Willebrand factor, type A domain"/>
    <property type="match status" value="1"/>
</dbReference>
<accession>A0A7H8QB92</accession>
<name>A0A7H8QB92_9BACL</name>
<reference evidence="3 4" key="1">
    <citation type="submission" date="2020-04" db="EMBL/GenBank/DDBJ databases">
        <authorList>
            <person name="Pajer P."/>
            <person name="Broz P."/>
        </authorList>
    </citation>
    <scope>NUCLEOTIDE SEQUENCE [LARGE SCALE GENOMIC DNA]</scope>
    <source>
        <strain evidence="4">NRL-ATB46093</strain>
    </source>
</reference>
<gene>
    <name evidence="3" type="ORF">HF394_11370</name>
</gene>
<dbReference type="Proteomes" id="UP000509222">
    <property type="component" value="Chromosome"/>
</dbReference>
<feature type="region of interest" description="Disordered" evidence="1">
    <location>
        <begin position="63"/>
        <end position="98"/>
    </location>
</feature>
<keyword evidence="4" id="KW-1185">Reference proteome</keyword>
<feature type="region of interest" description="Disordered" evidence="1">
    <location>
        <begin position="1"/>
        <end position="34"/>
    </location>
</feature>
<reference evidence="4" key="2">
    <citation type="submission" date="2020-06" db="EMBL/GenBank/DDBJ databases">
        <title>Isolation of Planomicrobium glaciei.</title>
        <authorList>
            <person name="Malisova L."/>
            <person name="Safrankova R."/>
            <person name="Jakubu V."/>
            <person name="Spanelova P."/>
        </authorList>
    </citation>
    <scope>NUCLEOTIDE SEQUENCE [LARGE SCALE GENOMIC DNA]</scope>
    <source>
        <strain evidence="4">NRL-ATB46093</strain>
    </source>
</reference>
<dbReference type="SMART" id="SM00327">
    <property type="entry name" value="VWA"/>
    <property type="match status" value="1"/>
</dbReference>
<feature type="compositionally biased region" description="Basic and acidic residues" evidence="1">
    <location>
        <begin position="73"/>
        <end position="90"/>
    </location>
</feature>
<dbReference type="Pfam" id="PF00092">
    <property type="entry name" value="VWA"/>
    <property type="match status" value="1"/>
</dbReference>
<feature type="domain" description="VWFA" evidence="2">
    <location>
        <begin position="184"/>
        <end position="376"/>
    </location>
</feature>
<dbReference type="InterPro" id="IPR036465">
    <property type="entry name" value="vWFA_dom_sf"/>
</dbReference>
<evidence type="ECO:0000313" key="4">
    <source>
        <dbReference type="Proteomes" id="UP000509222"/>
    </source>
</evidence>
<dbReference type="RefSeq" id="WP_051413722.1">
    <property type="nucleotide sequence ID" value="NZ_CP051177.1"/>
</dbReference>
<evidence type="ECO:0000256" key="1">
    <source>
        <dbReference type="SAM" id="MobiDB-lite"/>
    </source>
</evidence>
<dbReference type="EMBL" id="CP051177">
    <property type="protein sequence ID" value="QKX51140.1"/>
    <property type="molecule type" value="Genomic_DNA"/>
</dbReference>
<evidence type="ECO:0000259" key="2">
    <source>
        <dbReference type="PROSITE" id="PS50234"/>
    </source>
</evidence>
<dbReference type="SUPFAM" id="SSF53300">
    <property type="entry name" value="vWA-like"/>
    <property type="match status" value="1"/>
</dbReference>
<evidence type="ECO:0000313" key="3">
    <source>
        <dbReference type="EMBL" id="QKX51140.1"/>
    </source>
</evidence>
<protein>
    <submittedName>
        <fullName evidence="3">VWA domain-containing protein</fullName>
    </submittedName>
</protein>
<sequence>MMARSFIPPLKNKHKNETSVSLNPYNKEESKRKKKWRTVPMKKLKILLFGNLLLAAMLAGCSSDEEPGAADKQPAKETQQVEKEAEKEAPAEPAMPEAAVHNVEEIVKEKGEYDARNQMEEIQKELEAAPDGMTGEEAYSLIVSLIAPDLEEPAAKFEAIDPVITIDSATPEDQINLPEQETVNVAVLLDASGSMAGEVSGGQKMKLAKQAIQKYAADLPEGSNVMLRIYGHKGEGTNADKEMSCSSNEVVYDLSAYDEPKFTAALEKFEPSGWTPLAGAIEAAEQDLQEQKGDNIRNVIYVVSDGIETCGGDPVAAAASLSGSGIEAEVNIIGFDVDNEGQKQLEEVAKAGKGQYKSVYSESELNEYLKQEYSRLYWEWLAWGNDRYLDILQQSNNIYGDLLKYNNDIYGKSLASLNDMYSMSNKLADLGKFKDEEAATKYKELIETRHETVTQYFRQEQERKDTIRKDMHEKLEAKVKQLQEESEENYGS</sequence>
<dbReference type="InterPro" id="IPR002035">
    <property type="entry name" value="VWF_A"/>
</dbReference>
<dbReference type="AlphaFoldDB" id="A0A7H8QB92"/>
<organism evidence="3 4">
    <name type="scientific">Planococcus glaciei</name>
    <dbReference type="NCBI Taxonomy" id="459472"/>
    <lineage>
        <taxon>Bacteria</taxon>
        <taxon>Bacillati</taxon>
        <taxon>Bacillota</taxon>
        <taxon>Bacilli</taxon>
        <taxon>Bacillales</taxon>
        <taxon>Caryophanaceae</taxon>
        <taxon>Planococcus</taxon>
    </lineage>
</organism>